<evidence type="ECO:0000256" key="5">
    <source>
        <dbReference type="PIRSR" id="PIRSR602157-2"/>
    </source>
</evidence>
<evidence type="ECO:0000256" key="6">
    <source>
        <dbReference type="SAM" id="SignalP"/>
    </source>
</evidence>
<feature type="binding site" evidence="4">
    <location>
        <begin position="384"/>
        <end position="386"/>
    </location>
    <ligand>
        <name>cyanocob(III)alamin</name>
        <dbReference type="ChEBI" id="CHEBI:17439"/>
    </ligand>
</feature>
<organism evidence="7 8">
    <name type="scientific">Oedothorax gibbosus</name>
    <dbReference type="NCBI Taxonomy" id="931172"/>
    <lineage>
        <taxon>Eukaryota</taxon>
        <taxon>Metazoa</taxon>
        <taxon>Ecdysozoa</taxon>
        <taxon>Arthropoda</taxon>
        <taxon>Chelicerata</taxon>
        <taxon>Arachnida</taxon>
        <taxon>Araneae</taxon>
        <taxon>Araneomorphae</taxon>
        <taxon>Entelegynae</taxon>
        <taxon>Araneoidea</taxon>
        <taxon>Linyphiidae</taxon>
        <taxon>Erigoninae</taxon>
        <taxon>Oedothorax</taxon>
    </lineage>
</organism>
<dbReference type="Gene3D" id="2.170.130.30">
    <property type="match status" value="1"/>
</dbReference>
<evidence type="ECO:0000313" key="7">
    <source>
        <dbReference type="EMBL" id="KAG8177609.1"/>
    </source>
</evidence>
<name>A0AAV6U209_9ARAC</name>
<dbReference type="EMBL" id="JAFNEN010000769">
    <property type="protein sequence ID" value="KAG8177609.1"/>
    <property type="molecule type" value="Genomic_DNA"/>
</dbReference>
<evidence type="ECO:0000313" key="8">
    <source>
        <dbReference type="Proteomes" id="UP000827092"/>
    </source>
</evidence>
<dbReference type="PANTHER" id="PTHR10559">
    <property type="entry name" value="TRANSCOBALAMIN-1/GASTRIC INTRINSIC FACTOR"/>
    <property type="match status" value="1"/>
</dbReference>
<dbReference type="Pfam" id="PF01122">
    <property type="entry name" value="Cobalamin_bind"/>
    <property type="match status" value="1"/>
</dbReference>
<keyword evidence="2" id="KW-0964">Secreted</keyword>
<feature type="chain" id="PRO_5043832075" evidence="6">
    <location>
        <begin position="19"/>
        <end position="426"/>
    </location>
</feature>
<comment type="caution">
    <text evidence="7">The sequence shown here is derived from an EMBL/GenBank/DDBJ whole genome shotgun (WGS) entry which is preliminary data.</text>
</comment>
<keyword evidence="3 6" id="KW-0732">Signal</keyword>
<dbReference type="Gene3D" id="1.50.10.20">
    <property type="match status" value="1"/>
</dbReference>
<dbReference type="InterPro" id="IPR002157">
    <property type="entry name" value="Cbl-bd_prot"/>
</dbReference>
<dbReference type="PANTHER" id="PTHR10559:SF18">
    <property type="entry name" value="TRANSCOBALAMIN II"/>
    <property type="match status" value="1"/>
</dbReference>
<evidence type="ECO:0000256" key="2">
    <source>
        <dbReference type="ARBA" id="ARBA00022525"/>
    </source>
</evidence>
<protein>
    <submittedName>
        <fullName evidence="7">Uncharacterized protein</fullName>
    </submittedName>
</protein>
<comment type="subcellular location">
    <subcellularLocation>
        <location evidence="1">Secreted</location>
    </subcellularLocation>
</comment>
<feature type="signal peptide" evidence="6">
    <location>
        <begin position="1"/>
        <end position="18"/>
    </location>
</feature>
<keyword evidence="5" id="KW-1015">Disulfide bond</keyword>
<evidence type="ECO:0000256" key="4">
    <source>
        <dbReference type="PIRSR" id="PIRSR602157-1"/>
    </source>
</evidence>
<evidence type="ECO:0000256" key="1">
    <source>
        <dbReference type="ARBA" id="ARBA00004613"/>
    </source>
</evidence>
<dbReference type="InterPro" id="IPR051588">
    <property type="entry name" value="Cobalamin_Transport"/>
</dbReference>
<keyword evidence="8" id="KW-1185">Reference proteome</keyword>
<dbReference type="Proteomes" id="UP000827092">
    <property type="component" value="Unassembled WGS sequence"/>
</dbReference>
<accession>A0AAV6U209</accession>
<evidence type="ECO:0000256" key="3">
    <source>
        <dbReference type="ARBA" id="ARBA00022729"/>
    </source>
</evidence>
<feature type="binding site" evidence="4">
    <location>
        <position position="230"/>
    </location>
    <ligand>
        <name>cyanocob(III)alamin</name>
        <dbReference type="ChEBI" id="CHEBI:17439"/>
    </ligand>
</feature>
<dbReference type="GO" id="GO:0015889">
    <property type="term" value="P:cobalamin transport"/>
    <property type="evidence" value="ECO:0007669"/>
    <property type="project" value="InterPro"/>
</dbReference>
<sequence>MYLLIILCAVLFARAAEAVVVEDVELSNFLDDGPSNLTLAAGRAARWLFDQRDPEKGWGPFTPRAAVALALARRAIAMPEAEWDIVSKQLSVQLAVELGRTSHRQLSSSRLAHFVNALLATCLDPRRFNGMDLVRRLRTQVDAEVRSGDLFPLPLATLCLSGEATYNDMTSLFEAHQESPNKLDLQSLQLLALSCITRQQQFSDSRNIFSQQLKNFASKFHHSLRRNTADVYTKALAMQALNSGDSVDVSGLSSFLSDQGSDGSFEDSLLATYHAIPALMGSSLLALADIQCDAASAASQQTALPDSRSPPKLVQVSLWVGEDGEKDTHTVTVAAGHNDTLLDVMRKASDRNHLFRFQSDTTLQGVRVYSIAGVPNDSEREVKWKLHIQKHGPNEHLHEIKNRGIDRVFPSHDDRIVFWFQRDAML</sequence>
<keyword evidence="4" id="KW-0170">Cobalt</keyword>
<dbReference type="AlphaFoldDB" id="A0AAV6U209"/>
<proteinExistence type="predicted"/>
<gene>
    <name evidence="7" type="ORF">JTE90_004715</name>
</gene>
<reference evidence="7 8" key="1">
    <citation type="journal article" date="2022" name="Nat. Ecol. Evol.">
        <title>A masculinizing supergene underlies an exaggerated male reproductive morph in a spider.</title>
        <authorList>
            <person name="Hendrickx F."/>
            <person name="De Corte Z."/>
            <person name="Sonet G."/>
            <person name="Van Belleghem S.M."/>
            <person name="Kostlbacher S."/>
            <person name="Vangestel C."/>
        </authorList>
    </citation>
    <scope>NUCLEOTIDE SEQUENCE [LARGE SCALE GENOMIC DNA]</scope>
    <source>
        <strain evidence="7">W744_W776</strain>
    </source>
</reference>
<feature type="binding site" evidence="4">
    <location>
        <position position="184"/>
    </location>
    <ligand>
        <name>cyanocob(III)alamin</name>
        <dbReference type="ChEBI" id="CHEBI:17439"/>
    </ligand>
</feature>
<dbReference type="GO" id="GO:0031419">
    <property type="term" value="F:cobalamin binding"/>
    <property type="evidence" value="ECO:0007669"/>
    <property type="project" value="InterPro"/>
</dbReference>
<dbReference type="GO" id="GO:0005615">
    <property type="term" value="C:extracellular space"/>
    <property type="evidence" value="ECO:0007669"/>
    <property type="project" value="TreeGrafter"/>
</dbReference>
<feature type="disulfide bond" evidence="5">
    <location>
        <begin position="159"/>
        <end position="195"/>
    </location>
</feature>